<organism evidence="7 8">
    <name type="scientific">Oedothorax gibbosus</name>
    <dbReference type="NCBI Taxonomy" id="931172"/>
    <lineage>
        <taxon>Eukaryota</taxon>
        <taxon>Metazoa</taxon>
        <taxon>Ecdysozoa</taxon>
        <taxon>Arthropoda</taxon>
        <taxon>Chelicerata</taxon>
        <taxon>Arachnida</taxon>
        <taxon>Araneae</taxon>
        <taxon>Araneomorphae</taxon>
        <taxon>Entelegynae</taxon>
        <taxon>Araneoidea</taxon>
        <taxon>Linyphiidae</taxon>
        <taxon>Erigoninae</taxon>
        <taxon>Oedothorax</taxon>
    </lineage>
</organism>
<evidence type="ECO:0000259" key="6">
    <source>
        <dbReference type="SMART" id="SM01332"/>
    </source>
</evidence>
<dbReference type="InterPro" id="IPR036915">
    <property type="entry name" value="Cyclin-like_sf"/>
</dbReference>
<comment type="similarity">
    <text evidence="4">Belongs to the cyclin family.</text>
</comment>
<dbReference type="PANTHER" id="PTHR10177">
    <property type="entry name" value="CYCLINS"/>
    <property type="match status" value="1"/>
</dbReference>
<dbReference type="InterPro" id="IPR039361">
    <property type="entry name" value="Cyclin"/>
</dbReference>
<dbReference type="AlphaFoldDB" id="A0AAV6U9W3"/>
<dbReference type="PIRSF" id="PIRSF001771">
    <property type="entry name" value="Cyclin_A_B_D_E"/>
    <property type="match status" value="1"/>
</dbReference>
<dbReference type="InterPro" id="IPR013763">
    <property type="entry name" value="Cyclin-like_dom"/>
</dbReference>
<dbReference type="Gene3D" id="1.10.472.10">
    <property type="entry name" value="Cyclin-like"/>
    <property type="match status" value="2"/>
</dbReference>
<dbReference type="EMBL" id="JAFNEN010000523">
    <property type="protein sequence ID" value="KAG8181287.1"/>
    <property type="molecule type" value="Genomic_DNA"/>
</dbReference>
<dbReference type="GO" id="GO:0044772">
    <property type="term" value="P:mitotic cell cycle phase transition"/>
    <property type="evidence" value="ECO:0007669"/>
    <property type="project" value="InterPro"/>
</dbReference>
<comment type="caution">
    <text evidence="7">The sequence shown here is derived from an EMBL/GenBank/DDBJ whole genome shotgun (WGS) entry which is preliminary data.</text>
</comment>
<dbReference type="FunFam" id="1.10.472.10:FF:000010">
    <property type="entry name" value="G1/S-specific cyclin Cln1"/>
    <property type="match status" value="1"/>
</dbReference>
<dbReference type="GO" id="GO:0016538">
    <property type="term" value="F:cyclin-dependent protein serine/threonine kinase regulator activity"/>
    <property type="evidence" value="ECO:0007669"/>
    <property type="project" value="InterPro"/>
</dbReference>
<dbReference type="GO" id="GO:0051726">
    <property type="term" value="P:regulation of cell cycle"/>
    <property type="evidence" value="ECO:0007669"/>
    <property type="project" value="UniProtKB-ARBA"/>
</dbReference>
<feature type="domain" description="Cyclin-like" evidence="5">
    <location>
        <begin position="164"/>
        <end position="247"/>
    </location>
</feature>
<dbReference type="InterPro" id="IPR004367">
    <property type="entry name" value="Cyclin_C-dom"/>
</dbReference>
<evidence type="ECO:0008006" key="9">
    <source>
        <dbReference type="Google" id="ProtNLM"/>
    </source>
</evidence>
<keyword evidence="1" id="KW-0132">Cell division</keyword>
<keyword evidence="8" id="KW-1185">Reference proteome</keyword>
<evidence type="ECO:0000256" key="1">
    <source>
        <dbReference type="ARBA" id="ARBA00022618"/>
    </source>
</evidence>
<evidence type="ECO:0000313" key="7">
    <source>
        <dbReference type="EMBL" id="KAG8181287.1"/>
    </source>
</evidence>
<feature type="domain" description="Cyclin C-terminal" evidence="6">
    <location>
        <begin position="145"/>
        <end position="266"/>
    </location>
</feature>
<dbReference type="SMART" id="SM01332">
    <property type="entry name" value="Cyclin_C"/>
    <property type="match status" value="1"/>
</dbReference>
<gene>
    <name evidence="7" type="ORF">JTE90_022225</name>
</gene>
<name>A0AAV6U9W3_9ARAC</name>
<evidence type="ECO:0000256" key="3">
    <source>
        <dbReference type="ARBA" id="ARBA00023306"/>
    </source>
</evidence>
<dbReference type="Proteomes" id="UP000827092">
    <property type="component" value="Unassembled WGS sequence"/>
</dbReference>
<reference evidence="7 8" key="1">
    <citation type="journal article" date="2022" name="Nat. Ecol. Evol.">
        <title>A masculinizing supergene underlies an exaggerated male reproductive morph in a spider.</title>
        <authorList>
            <person name="Hendrickx F."/>
            <person name="De Corte Z."/>
            <person name="Sonet G."/>
            <person name="Van Belleghem S.M."/>
            <person name="Kostlbacher S."/>
            <person name="Vangestel C."/>
        </authorList>
    </citation>
    <scope>NUCLEOTIDE SEQUENCE [LARGE SCALE GENOMIC DNA]</scope>
    <source>
        <strain evidence="7">W744_W776</strain>
    </source>
</reference>
<protein>
    <recommendedName>
        <fullName evidence="9">Cyclin-J</fullName>
    </recommendedName>
</protein>
<dbReference type="InterPro" id="IPR046965">
    <property type="entry name" value="Cyclin_A/B-like"/>
</dbReference>
<evidence type="ECO:0000313" key="8">
    <source>
        <dbReference type="Proteomes" id="UP000827092"/>
    </source>
</evidence>
<dbReference type="SUPFAM" id="SSF47954">
    <property type="entry name" value="Cyclin-like"/>
    <property type="match status" value="2"/>
</dbReference>
<evidence type="ECO:0000256" key="2">
    <source>
        <dbReference type="ARBA" id="ARBA00023127"/>
    </source>
</evidence>
<dbReference type="Pfam" id="PF00134">
    <property type="entry name" value="Cyclin_N"/>
    <property type="match status" value="1"/>
</dbReference>
<dbReference type="GO" id="GO:0051301">
    <property type="term" value="P:cell division"/>
    <property type="evidence" value="ECO:0007669"/>
    <property type="project" value="UniProtKB-KW"/>
</dbReference>
<sequence>MRSSEPSETEEPCTVDYADDIHSHLLSRERARFPYHARGAQTRLRPCMLEFLDQVCSLKTLSPVVLHLAAYLMDVFMDNNVIATEHWRLVAVGCLSVAVKLEENTDLIPRNKDFNKFLSGKYNLKDIVDFEVSLLTFFKWNVKFPTVAHFLEYYELYALSPVVDGLDRPTVTYELFKKCMRRYLEYFQHAVLEDTSFYNYRPSVLAASCIASARIHMMLTPAWHSELRNVTKYKYKELKACTFQLLSLLQKDLFKFETHSRKEGEFEQ</sequence>
<evidence type="ECO:0000259" key="5">
    <source>
        <dbReference type="SMART" id="SM00385"/>
    </source>
</evidence>
<feature type="domain" description="Cyclin-like" evidence="5">
    <location>
        <begin position="50"/>
        <end position="136"/>
    </location>
</feature>
<dbReference type="Pfam" id="PF02984">
    <property type="entry name" value="Cyclin_C"/>
    <property type="match status" value="1"/>
</dbReference>
<dbReference type="CDD" id="cd20529">
    <property type="entry name" value="CYCLIN_CCNJ-like_rpt2"/>
    <property type="match status" value="1"/>
</dbReference>
<evidence type="ECO:0000256" key="4">
    <source>
        <dbReference type="RuleBase" id="RU000383"/>
    </source>
</evidence>
<dbReference type="InterPro" id="IPR006671">
    <property type="entry name" value="Cyclin_N"/>
</dbReference>
<keyword evidence="2 4" id="KW-0195">Cyclin</keyword>
<keyword evidence="3" id="KW-0131">Cell cycle</keyword>
<dbReference type="CDD" id="cd20528">
    <property type="entry name" value="CYCLIN_CCNJ-like_rpt1"/>
    <property type="match status" value="1"/>
</dbReference>
<dbReference type="SMART" id="SM00385">
    <property type="entry name" value="CYCLIN"/>
    <property type="match status" value="2"/>
</dbReference>
<accession>A0AAV6U9W3</accession>
<proteinExistence type="inferred from homology"/>